<dbReference type="Gene3D" id="3.90.1200.10">
    <property type="match status" value="1"/>
</dbReference>
<dbReference type="InterPro" id="IPR011009">
    <property type="entry name" value="Kinase-like_dom_sf"/>
</dbReference>
<protein>
    <submittedName>
        <fullName evidence="3">Phosphotransferase enzyme family protein</fullName>
    </submittedName>
</protein>
<organism evidence="3 4">
    <name type="scientific">Robertmurraya beringensis</name>
    <dbReference type="NCBI Taxonomy" id="641660"/>
    <lineage>
        <taxon>Bacteria</taxon>
        <taxon>Bacillati</taxon>
        <taxon>Bacillota</taxon>
        <taxon>Bacilli</taxon>
        <taxon>Bacillales</taxon>
        <taxon>Bacillaceae</taxon>
        <taxon>Robertmurraya</taxon>
    </lineage>
</organism>
<dbReference type="InterPro" id="IPR050249">
    <property type="entry name" value="Pseudomonas-type_ThrB"/>
</dbReference>
<dbReference type="Pfam" id="PF01636">
    <property type="entry name" value="APH"/>
    <property type="match status" value="1"/>
</dbReference>
<dbReference type="RefSeq" id="WP_377057537.1">
    <property type="nucleotide sequence ID" value="NZ_JBHLUU010000014.1"/>
</dbReference>
<feature type="domain" description="Aminoglycoside phosphotransferase" evidence="2">
    <location>
        <begin position="24"/>
        <end position="243"/>
    </location>
</feature>
<dbReference type="Gene3D" id="3.30.200.20">
    <property type="entry name" value="Phosphorylase Kinase, domain 1"/>
    <property type="match status" value="1"/>
</dbReference>
<dbReference type="PANTHER" id="PTHR21064:SF6">
    <property type="entry name" value="AMINOGLYCOSIDE PHOSPHOTRANSFERASE DOMAIN-CONTAINING PROTEIN"/>
    <property type="match status" value="1"/>
</dbReference>
<keyword evidence="4" id="KW-1185">Reference proteome</keyword>
<evidence type="ECO:0000256" key="1">
    <source>
        <dbReference type="ARBA" id="ARBA00038240"/>
    </source>
</evidence>
<evidence type="ECO:0000313" key="4">
    <source>
        <dbReference type="Proteomes" id="UP001589738"/>
    </source>
</evidence>
<reference evidence="3 4" key="1">
    <citation type="submission" date="2024-09" db="EMBL/GenBank/DDBJ databases">
        <authorList>
            <person name="Sun Q."/>
            <person name="Mori K."/>
        </authorList>
    </citation>
    <scope>NUCLEOTIDE SEQUENCE [LARGE SCALE GENOMIC DNA]</scope>
    <source>
        <strain evidence="3 4">CGMCC 1.9126</strain>
    </source>
</reference>
<name>A0ABV6KLD1_9BACI</name>
<evidence type="ECO:0000313" key="3">
    <source>
        <dbReference type="EMBL" id="MFC0474128.1"/>
    </source>
</evidence>
<proteinExistence type="inferred from homology"/>
<dbReference type="InterPro" id="IPR002575">
    <property type="entry name" value="Aminoglycoside_PTrfase"/>
</dbReference>
<accession>A0ABV6KLD1</accession>
<dbReference type="Proteomes" id="UP001589738">
    <property type="component" value="Unassembled WGS sequence"/>
</dbReference>
<dbReference type="SUPFAM" id="SSF56112">
    <property type="entry name" value="Protein kinase-like (PK-like)"/>
    <property type="match status" value="1"/>
</dbReference>
<comment type="similarity">
    <text evidence="1">Belongs to the pseudomonas-type ThrB family.</text>
</comment>
<dbReference type="PANTHER" id="PTHR21064">
    <property type="entry name" value="AMINOGLYCOSIDE PHOSPHOTRANSFERASE DOMAIN-CONTAINING PROTEIN-RELATED"/>
    <property type="match status" value="1"/>
</dbReference>
<sequence length="321" mass="37771">MTRHLIIEKIKTYYGDKNTEYHWISEGFQNIMIKCTHQSRTIFVRATESNRRPLDMLQAEIDWLFTLSKATLHVPTALPSHHGNLIEKIFVEETPYYLVATNEVAGEPLNVTNKKIWNTQLFEEWGATLGRIHRSTPNKTLYRPNQWEASSTVMETINYFTLKENEEMNHRLQEMVHEISKLPTDPEVFGLIHNDFHQGNIIMQPQGIGVIDFDDCMYSWYAQDFSVALYHAYWQATEIAGLDSSFSTTFLDSFIQGYEKSYPLSPDTIKQIPLFVRWREFFLYALFKKKWPLHALQDWQSFTLEKLRNRILTGETYIPIV</sequence>
<evidence type="ECO:0000259" key="2">
    <source>
        <dbReference type="Pfam" id="PF01636"/>
    </source>
</evidence>
<dbReference type="EMBL" id="JBHLUU010000014">
    <property type="protein sequence ID" value="MFC0474128.1"/>
    <property type="molecule type" value="Genomic_DNA"/>
</dbReference>
<gene>
    <name evidence="3" type="ORF">ACFFHF_02315</name>
</gene>
<comment type="caution">
    <text evidence="3">The sequence shown here is derived from an EMBL/GenBank/DDBJ whole genome shotgun (WGS) entry which is preliminary data.</text>
</comment>